<evidence type="ECO:0000313" key="2">
    <source>
        <dbReference type="Proteomes" id="UP000683000"/>
    </source>
</evidence>
<reference evidence="1" key="1">
    <citation type="submission" date="2021-03" db="EMBL/GenBank/DDBJ databases">
        <title>Evolutionary innovations through gain and loss of genes in the ectomycorrhizal Boletales.</title>
        <authorList>
            <person name="Wu G."/>
            <person name="Miyauchi S."/>
            <person name="Morin E."/>
            <person name="Yang Z.-L."/>
            <person name="Xu J."/>
            <person name="Martin F.M."/>
        </authorList>
    </citation>
    <scope>NUCLEOTIDE SEQUENCE</scope>
    <source>
        <strain evidence="1">BR01</strain>
    </source>
</reference>
<organism evidence="1 2">
    <name type="scientific">Boletus reticuloceps</name>
    <dbReference type="NCBI Taxonomy" id="495285"/>
    <lineage>
        <taxon>Eukaryota</taxon>
        <taxon>Fungi</taxon>
        <taxon>Dikarya</taxon>
        <taxon>Basidiomycota</taxon>
        <taxon>Agaricomycotina</taxon>
        <taxon>Agaricomycetes</taxon>
        <taxon>Agaricomycetidae</taxon>
        <taxon>Boletales</taxon>
        <taxon>Boletineae</taxon>
        <taxon>Boletaceae</taxon>
        <taxon>Boletoideae</taxon>
        <taxon>Boletus</taxon>
    </lineage>
</organism>
<accession>A0A8I2YJF8</accession>
<comment type="caution">
    <text evidence="1">The sequence shown here is derived from an EMBL/GenBank/DDBJ whole genome shotgun (WGS) entry which is preliminary data.</text>
</comment>
<keyword evidence="2" id="KW-1185">Reference proteome</keyword>
<name>A0A8I2YJF8_9AGAM</name>
<dbReference type="AlphaFoldDB" id="A0A8I2YJF8"/>
<dbReference type="Proteomes" id="UP000683000">
    <property type="component" value="Unassembled WGS sequence"/>
</dbReference>
<evidence type="ECO:0000313" key="1">
    <source>
        <dbReference type="EMBL" id="KAG6373459.1"/>
    </source>
</evidence>
<dbReference type="EMBL" id="JAGFBS010000022">
    <property type="protein sequence ID" value="KAG6373459.1"/>
    <property type="molecule type" value="Genomic_DNA"/>
</dbReference>
<dbReference type="OrthoDB" id="424465at2759"/>
<protein>
    <submittedName>
        <fullName evidence="1">Uncharacterized protein</fullName>
    </submittedName>
</protein>
<proteinExistence type="predicted"/>
<sequence length="233" mass="26681">MHALGSLDDLWHALIPDWDIPLDIPSNTSLTSLSSNSLRLAAVKSLKLDHRWRNPRIETRRAQCIISRNSSFVDSMRFLPDGRWLVTLEHDEQTSKAHVTLWSIADSNEQNSVFVVGRVRFLRAHHHHELEQITIGIAFARGTEEQAPFIHHRISNSIKSSKPFVSTTSFYRATLQPAIPWYSKPGRVNSTPWVDEDKRRHHDCSVRSSVFIIGTTTGPDHLRKSYFKSHCCP</sequence>
<gene>
    <name evidence="1" type="ORF">JVT61DRAFT_6612</name>
</gene>